<organism evidence="17 18">
    <name type="scientific">Anaeromyxobacter diazotrophicus</name>
    <dbReference type="NCBI Taxonomy" id="2590199"/>
    <lineage>
        <taxon>Bacteria</taxon>
        <taxon>Pseudomonadati</taxon>
        <taxon>Myxococcota</taxon>
        <taxon>Myxococcia</taxon>
        <taxon>Myxococcales</taxon>
        <taxon>Cystobacterineae</taxon>
        <taxon>Anaeromyxobacteraceae</taxon>
        <taxon>Anaeromyxobacter</taxon>
    </lineage>
</organism>
<feature type="domain" description="Histidine kinase" evidence="14">
    <location>
        <begin position="670"/>
        <end position="920"/>
    </location>
</feature>
<dbReference type="GO" id="GO:0000155">
    <property type="term" value="F:phosphorelay sensor kinase activity"/>
    <property type="evidence" value="ECO:0007669"/>
    <property type="project" value="InterPro"/>
</dbReference>
<reference evidence="18" key="1">
    <citation type="journal article" date="2020" name="Appl. Environ. Microbiol.">
        <title>Diazotrophic Anaeromyxobacter Isolates from Soils.</title>
        <authorList>
            <person name="Masuda Y."/>
            <person name="Yamanaka H."/>
            <person name="Xu Z.X."/>
            <person name="Shiratori Y."/>
            <person name="Aono T."/>
            <person name="Amachi S."/>
            <person name="Senoo K."/>
            <person name="Itoh H."/>
        </authorList>
    </citation>
    <scope>NUCLEOTIDE SEQUENCE [LARGE SCALE GENOMIC DNA]</scope>
    <source>
        <strain evidence="18">R267</strain>
    </source>
</reference>
<dbReference type="InterPro" id="IPR008207">
    <property type="entry name" value="Sig_transdc_His_kin_Hpt_dom"/>
</dbReference>
<dbReference type="AlphaFoldDB" id="A0A7I9VSW4"/>
<dbReference type="SMART" id="SM00387">
    <property type="entry name" value="HATPase_c"/>
    <property type="match status" value="1"/>
</dbReference>
<dbReference type="InterPro" id="IPR004358">
    <property type="entry name" value="Sig_transdc_His_kin-like_C"/>
</dbReference>
<dbReference type="EMBL" id="BJTG01000011">
    <property type="protein sequence ID" value="GEJ59220.1"/>
    <property type="molecule type" value="Genomic_DNA"/>
</dbReference>
<dbReference type="InterPro" id="IPR005467">
    <property type="entry name" value="His_kinase_dom"/>
</dbReference>
<dbReference type="GO" id="GO:0006935">
    <property type="term" value="P:chemotaxis"/>
    <property type="evidence" value="ECO:0007669"/>
    <property type="project" value="UniProtKB-KW"/>
</dbReference>
<dbReference type="PROSITE" id="PS50109">
    <property type="entry name" value="HIS_KIN"/>
    <property type="match status" value="1"/>
</dbReference>
<gene>
    <name evidence="17" type="ORF">AMYX_39610</name>
</gene>
<dbReference type="CDD" id="cd16916">
    <property type="entry name" value="HATPase_CheA-like"/>
    <property type="match status" value="1"/>
</dbReference>
<dbReference type="Pfam" id="PF02895">
    <property type="entry name" value="H-kinase_dim"/>
    <property type="match status" value="1"/>
</dbReference>
<evidence type="ECO:0000259" key="16">
    <source>
        <dbReference type="PROSITE" id="PS50894"/>
    </source>
</evidence>
<evidence type="ECO:0000256" key="7">
    <source>
        <dbReference type="ARBA" id="ARBA00022741"/>
    </source>
</evidence>
<dbReference type="GO" id="GO:0005737">
    <property type="term" value="C:cytoplasm"/>
    <property type="evidence" value="ECO:0007669"/>
    <property type="project" value="InterPro"/>
</dbReference>
<evidence type="ECO:0000256" key="9">
    <source>
        <dbReference type="ARBA" id="ARBA00022840"/>
    </source>
</evidence>
<dbReference type="InterPro" id="IPR003594">
    <property type="entry name" value="HATPase_dom"/>
</dbReference>
<dbReference type="Gene3D" id="1.20.120.160">
    <property type="entry name" value="HPT domain"/>
    <property type="match status" value="2"/>
</dbReference>
<dbReference type="Pfam" id="PF13690">
    <property type="entry name" value="CheX"/>
    <property type="match status" value="1"/>
</dbReference>
<comment type="catalytic activity">
    <reaction evidence="1">
        <text>ATP + protein L-histidine = ADP + protein N-phospho-L-histidine.</text>
        <dbReference type="EC" id="2.7.13.3"/>
    </reaction>
</comment>
<evidence type="ECO:0000256" key="6">
    <source>
        <dbReference type="ARBA" id="ARBA00022679"/>
    </source>
</evidence>
<evidence type="ECO:0000313" key="17">
    <source>
        <dbReference type="EMBL" id="GEJ59220.1"/>
    </source>
</evidence>
<dbReference type="PRINTS" id="PR00344">
    <property type="entry name" value="BCTRLSENSOR"/>
</dbReference>
<accession>A0A7I9VSW4</accession>
<evidence type="ECO:0000256" key="1">
    <source>
        <dbReference type="ARBA" id="ARBA00000085"/>
    </source>
</evidence>
<feature type="domain" description="CheW-like" evidence="15">
    <location>
        <begin position="922"/>
        <end position="1057"/>
    </location>
</feature>
<dbReference type="InterPro" id="IPR004105">
    <property type="entry name" value="CheA-like_dim"/>
</dbReference>
<feature type="modified residue" description="Phosphohistidine" evidence="12">
    <location>
        <position position="324"/>
    </location>
</feature>
<evidence type="ECO:0000256" key="10">
    <source>
        <dbReference type="ARBA" id="ARBA00023012"/>
    </source>
</evidence>
<keyword evidence="18" id="KW-1185">Reference proteome</keyword>
<dbReference type="InterPro" id="IPR036097">
    <property type="entry name" value="HisK_dim/P_sf"/>
</dbReference>
<dbReference type="CDD" id="cd00088">
    <property type="entry name" value="HPT"/>
    <property type="match status" value="2"/>
</dbReference>
<dbReference type="Pfam" id="PF01627">
    <property type="entry name" value="Hpt"/>
    <property type="match status" value="2"/>
</dbReference>
<dbReference type="Gene3D" id="3.30.565.10">
    <property type="entry name" value="Histidine kinase-like ATPase, C-terminal domain"/>
    <property type="match status" value="1"/>
</dbReference>
<dbReference type="SMART" id="SM01231">
    <property type="entry name" value="H-kinase_dim"/>
    <property type="match status" value="1"/>
</dbReference>
<feature type="domain" description="HPt" evidence="16">
    <location>
        <begin position="279"/>
        <end position="376"/>
    </location>
</feature>
<evidence type="ECO:0000259" key="15">
    <source>
        <dbReference type="PROSITE" id="PS50851"/>
    </source>
</evidence>
<dbReference type="InterPro" id="IPR028051">
    <property type="entry name" value="CheX-like_dom"/>
</dbReference>
<dbReference type="InterPro" id="IPR002545">
    <property type="entry name" value="CheW-lke_dom"/>
</dbReference>
<dbReference type="InterPro" id="IPR036890">
    <property type="entry name" value="HATPase_C_sf"/>
</dbReference>
<dbReference type="CDD" id="cd00731">
    <property type="entry name" value="CheA_reg"/>
    <property type="match status" value="1"/>
</dbReference>
<evidence type="ECO:0000256" key="2">
    <source>
        <dbReference type="ARBA" id="ARBA00012438"/>
    </source>
</evidence>
<keyword evidence="8" id="KW-0418">Kinase</keyword>
<dbReference type="EC" id="2.7.13.3" evidence="2"/>
<dbReference type="InterPro" id="IPR036061">
    <property type="entry name" value="CheW-like_dom_sf"/>
</dbReference>
<keyword evidence="10" id="KW-0902">Two-component regulatory system</keyword>
<dbReference type="InterPro" id="IPR051315">
    <property type="entry name" value="Bact_Chemotaxis_CheA"/>
</dbReference>
<dbReference type="SUPFAM" id="SSF47384">
    <property type="entry name" value="Homodimeric domain of signal transducing histidine kinase"/>
    <property type="match status" value="1"/>
</dbReference>
<keyword evidence="7" id="KW-0547">Nucleotide-binding</keyword>
<evidence type="ECO:0000256" key="12">
    <source>
        <dbReference type="PROSITE-ProRule" id="PRU00110"/>
    </source>
</evidence>
<dbReference type="PROSITE" id="PS50851">
    <property type="entry name" value="CHEW"/>
    <property type="match status" value="1"/>
</dbReference>
<evidence type="ECO:0000256" key="4">
    <source>
        <dbReference type="ARBA" id="ARBA00022500"/>
    </source>
</evidence>
<proteinExistence type="predicted"/>
<feature type="region of interest" description="Disordered" evidence="13">
    <location>
        <begin position="398"/>
        <end position="421"/>
    </location>
</feature>
<feature type="modified residue" description="Phosphohistidine" evidence="12">
    <location>
        <position position="502"/>
    </location>
</feature>
<feature type="domain" description="HPt" evidence="16">
    <location>
        <begin position="455"/>
        <end position="559"/>
    </location>
</feature>
<dbReference type="Gene3D" id="1.10.287.560">
    <property type="entry name" value="Histidine kinase CheA-like, homodimeric domain"/>
    <property type="match status" value="1"/>
</dbReference>
<dbReference type="Pfam" id="PF02518">
    <property type="entry name" value="HATPase_c"/>
    <property type="match status" value="1"/>
</dbReference>
<dbReference type="SMART" id="SM00260">
    <property type="entry name" value="CheW"/>
    <property type="match status" value="1"/>
</dbReference>
<dbReference type="PANTHER" id="PTHR43395">
    <property type="entry name" value="SENSOR HISTIDINE KINASE CHEA"/>
    <property type="match status" value="1"/>
</dbReference>
<name>A0A7I9VSW4_9BACT</name>
<comment type="function">
    <text evidence="11">Involved in the transmission of sensory signals from the chemoreceptors to the flagellar motors. CheA is autophosphorylated; it can transfer its phosphate group to either CheB or CheY.</text>
</comment>
<dbReference type="SUPFAM" id="SSF55874">
    <property type="entry name" value="ATPase domain of HSP90 chaperone/DNA topoisomerase II/histidine kinase"/>
    <property type="match status" value="1"/>
</dbReference>
<dbReference type="RefSeq" id="WP_176068493.1">
    <property type="nucleotide sequence ID" value="NZ_BJTG01000011.1"/>
</dbReference>
<evidence type="ECO:0000256" key="11">
    <source>
        <dbReference type="ARBA" id="ARBA00035100"/>
    </source>
</evidence>
<dbReference type="InterPro" id="IPR037006">
    <property type="entry name" value="CheA-like_homodim_sf"/>
</dbReference>
<dbReference type="Gene3D" id="3.40.1550.10">
    <property type="entry name" value="CheC-like"/>
    <property type="match status" value="1"/>
</dbReference>
<dbReference type="FunFam" id="3.30.565.10:FF:000016">
    <property type="entry name" value="Chemotaxis protein CheA, putative"/>
    <property type="match status" value="1"/>
</dbReference>
<dbReference type="InterPro" id="IPR028976">
    <property type="entry name" value="CheC-like_sf"/>
</dbReference>
<keyword evidence="4" id="KW-0145">Chemotaxis</keyword>
<dbReference type="SUPFAM" id="SSF47226">
    <property type="entry name" value="Histidine-containing phosphotransfer domain, HPT domain"/>
    <property type="match status" value="2"/>
</dbReference>
<dbReference type="InterPro" id="IPR036641">
    <property type="entry name" value="HPT_dom_sf"/>
</dbReference>
<sequence length="1081" mass="113563">MNDLAPTDWLRVLESELDALAQGTLGLPPVTVTGHGVAPPGSMEGAYMVLLSSGGSYQVGLASTSEGCQALARGLLAVEPSADPLPAPDVADAVCEIVNMLAGGVQRRVRERSGLQLELGLPTFFHGPVQPTERLGVAVTEVRVGELPAALLVLHPAFAAARRSNAMSDAPHASSGRPPAQILEELAAAVMAADASDEAAVTRLLALLDELTATGHAVAAIAGAAAEGIRARCADVRALAGALDEASEAVARMQEEVARGPQPSAAPAAAAAPGAFVLPEWGDEKTLRDFLAAQRGSLEELEEAILGMEGGDPERLATFKRRLHTLKGEAGVLGLEDLEHVCHATEDFLEGHGASAEATDRLLRVQDWMVKAIDAYAQMQLPVPRAKELIAEALTGGQATATATPTPTPTPTATSTATATATATSTATATAAATATATPTATATAAAEGISAVARDAETVSLFGEFLSESGEGLNRVDQILMNVERDGVNDDTVNSLFRVFHTIKGTAGFLELSEVVALAHVTETMLNRCREKALALEGAVVDLVFDATSALREMLEEVRVAVEAGTGFPSRAGLDELRGNIQAAIDGQTGPERELPAAVPGDTLGQVLQRPPLEVPAAAVEHAAEQQASTGRRLGEELVAEGAAEPAQVAAALRAQGRAAPREEAAAVKLKETIKVDLERVDSLVEMIGELVVVESMVVNAPEIAKTSSVRVRNCLAQLAKVTRDLQDVGMRMRMVPVSGVFQKMARLVRDLSRKSGKQVRLVTSGEGTEMDRSMVEHIADPLVHMIRNAVDHGLESADARAAAGKPPVGEIRLSAYHEGGSVVIEIADDGRGLDRDRIVKKAMEKGLIDSADGMTEAEVNGLIFAPGFSTAAQVTEISGRGVGMDVVKRNIDALRGRVVITSRKGEGTSFKLVLPLTLAIIDGMLVACGEERYIIPTLSIVESIQPDRKMLVSLAQTNEMINLRGEILPLARLDKLFRLEGAKSDPTDALVVVVEGFGRRIGLLVDEVVTQQQVVIKSLGEGMGKTRFLSGAAILSDGHVGLILNVEEIATLFHRSRDFFHERGEALPAALPAAQEARA</sequence>
<feature type="compositionally biased region" description="Low complexity" evidence="13">
    <location>
        <begin position="399"/>
        <end position="421"/>
    </location>
</feature>
<evidence type="ECO:0000259" key="14">
    <source>
        <dbReference type="PROSITE" id="PS50109"/>
    </source>
</evidence>
<dbReference type="PANTHER" id="PTHR43395:SF10">
    <property type="entry name" value="CHEMOTAXIS PROTEIN CHEA"/>
    <property type="match status" value="1"/>
</dbReference>
<evidence type="ECO:0000256" key="3">
    <source>
        <dbReference type="ARBA" id="ARBA00021495"/>
    </source>
</evidence>
<evidence type="ECO:0000313" key="18">
    <source>
        <dbReference type="Proteomes" id="UP000503640"/>
    </source>
</evidence>
<dbReference type="SUPFAM" id="SSF103039">
    <property type="entry name" value="CheC-like"/>
    <property type="match status" value="1"/>
</dbReference>
<dbReference type="Proteomes" id="UP000503640">
    <property type="component" value="Unassembled WGS sequence"/>
</dbReference>
<evidence type="ECO:0000256" key="13">
    <source>
        <dbReference type="SAM" id="MobiDB-lite"/>
    </source>
</evidence>
<dbReference type="SMART" id="SM00073">
    <property type="entry name" value="HPT"/>
    <property type="match status" value="2"/>
</dbReference>
<keyword evidence="6" id="KW-0808">Transferase</keyword>
<comment type="caution">
    <text evidence="17">The sequence shown here is derived from an EMBL/GenBank/DDBJ whole genome shotgun (WGS) entry which is preliminary data.</text>
</comment>
<dbReference type="PROSITE" id="PS50894">
    <property type="entry name" value="HPT"/>
    <property type="match status" value="2"/>
</dbReference>
<dbReference type="GO" id="GO:0005524">
    <property type="term" value="F:ATP binding"/>
    <property type="evidence" value="ECO:0007669"/>
    <property type="project" value="UniProtKB-KW"/>
</dbReference>
<dbReference type="Gene3D" id="2.30.30.40">
    <property type="entry name" value="SH3 Domains"/>
    <property type="match status" value="1"/>
</dbReference>
<protein>
    <recommendedName>
        <fullName evidence="3">Chemotaxis protein CheA</fullName>
        <ecNumber evidence="2">2.7.13.3</ecNumber>
    </recommendedName>
</protein>
<keyword evidence="9" id="KW-0067">ATP-binding</keyword>
<dbReference type="SUPFAM" id="SSF50341">
    <property type="entry name" value="CheW-like"/>
    <property type="match status" value="1"/>
</dbReference>
<evidence type="ECO:0000256" key="5">
    <source>
        <dbReference type="ARBA" id="ARBA00022553"/>
    </source>
</evidence>
<keyword evidence="5 12" id="KW-0597">Phosphoprotein</keyword>
<dbReference type="Pfam" id="PF01584">
    <property type="entry name" value="CheW"/>
    <property type="match status" value="1"/>
</dbReference>
<evidence type="ECO:0000256" key="8">
    <source>
        <dbReference type="ARBA" id="ARBA00022777"/>
    </source>
</evidence>